<dbReference type="InterPro" id="IPR011053">
    <property type="entry name" value="Single_hybrid_motif"/>
</dbReference>
<keyword evidence="7" id="KW-1185">Reference proteome</keyword>
<dbReference type="NCBIfam" id="TIGR00527">
    <property type="entry name" value="gcvH"/>
    <property type="match status" value="1"/>
</dbReference>
<comment type="caution">
    <text evidence="6">The sequence shown here is derived from an EMBL/GenBank/DDBJ whole genome shotgun (WGS) entry which is preliminary data.</text>
</comment>
<keyword evidence="2 3" id="KW-0450">Lipoyl</keyword>
<gene>
    <name evidence="3" type="primary">gcvH</name>
    <name evidence="6" type="ORF">EI77_02327</name>
</gene>
<dbReference type="PANTHER" id="PTHR11715">
    <property type="entry name" value="GLYCINE CLEAVAGE SYSTEM H PROTEIN"/>
    <property type="match status" value="1"/>
</dbReference>
<dbReference type="GO" id="GO:0005960">
    <property type="term" value="C:glycine cleavage complex"/>
    <property type="evidence" value="ECO:0007669"/>
    <property type="project" value="InterPro"/>
</dbReference>
<comment type="cofactor">
    <cofactor evidence="3">
        <name>(R)-lipoate</name>
        <dbReference type="ChEBI" id="CHEBI:83088"/>
    </cofactor>
    <text evidence="3">Binds 1 lipoyl cofactor covalently.</text>
</comment>
<evidence type="ECO:0000313" key="7">
    <source>
        <dbReference type="Proteomes" id="UP000295662"/>
    </source>
</evidence>
<sequence>MSTIPDQLRYRDSHEWVDPTQAISPVGITDHAQAELTDVVFVDLPKLGAVTAGQQVCVVESVKAASDIYAPVSGEIVEVNEALNAEPGLINTDPYGAGWIFKMKLTSADDAAALMDAAAYQVHIG</sequence>
<dbReference type="InterPro" id="IPR002930">
    <property type="entry name" value="GCV_H"/>
</dbReference>
<dbReference type="InterPro" id="IPR033753">
    <property type="entry name" value="GCV_H/Fam206"/>
</dbReference>
<feature type="domain" description="Lipoyl-binding" evidence="5">
    <location>
        <begin position="23"/>
        <end position="104"/>
    </location>
</feature>
<organism evidence="6 7">
    <name type="scientific">Prosthecobacter fusiformis</name>
    <dbReference type="NCBI Taxonomy" id="48464"/>
    <lineage>
        <taxon>Bacteria</taxon>
        <taxon>Pseudomonadati</taxon>
        <taxon>Verrucomicrobiota</taxon>
        <taxon>Verrucomicrobiia</taxon>
        <taxon>Verrucomicrobiales</taxon>
        <taxon>Verrucomicrobiaceae</taxon>
        <taxon>Prosthecobacter</taxon>
    </lineage>
</organism>
<accession>A0A4R7S1W0</accession>
<evidence type="ECO:0000256" key="2">
    <source>
        <dbReference type="ARBA" id="ARBA00022823"/>
    </source>
</evidence>
<dbReference type="RefSeq" id="WP_133795379.1">
    <property type="nucleotide sequence ID" value="NZ_SOCA01000003.1"/>
</dbReference>
<evidence type="ECO:0000256" key="4">
    <source>
        <dbReference type="PIRSR" id="PIRSR617453-50"/>
    </source>
</evidence>
<dbReference type="GO" id="GO:0005737">
    <property type="term" value="C:cytoplasm"/>
    <property type="evidence" value="ECO:0007669"/>
    <property type="project" value="TreeGrafter"/>
</dbReference>
<dbReference type="PANTHER" id="PTHR11715:SF3">
    <property type="entry name" value="GLYCINE CLEAVAGE SYSTEM H PROTEIN-RELATED"/>
    <property type="match status" value="1"/>
</dbReference>
<dbReference type="OrthoDB" id="9796712at2"/>
<evidence type="ECO:0000259" key="5">
    <source>
        <dbReference type="PROSITE" id="PS50968"/>
    </source>
</evidence>
<dbReference type="EMBL" id="SOCA01000003">
    <property type="protein sequence ID" value="TDU71205.1"/>
    <property type="molecule type" value="Genomic_DNA"/>
</dbReference>
<dbReference type="AlphaFoldDB" id="A0A4R7S1W0"/>
<dbReference type="Gene3D" id="2.40.50.100">
    <property type="match status" value="1"/>
</dbReference>
<comment type="subunit">
    <text evidence="3">The glycine cleavage system is composed of four proteins: P, T, L and H.</text>
</comment>
<evidence type="ECO:0000313" key="6">
    <source>
        <dbReference type="EMBL" id="TDU71205.1"/>
    </source>
</evidence>
<comment type="function">
    <text evidence="3">The glycine cleavage system catalyzes the degradation of glycine. The H protein shuttles the methylamine group of glycine from the P protein to the T protein.</text>
</comment>
<evidence type="ECO:0000256" key="1">
    <source>
        <dbReference type="ARBA" id="ARBA00009249"/>
    </source>
</evidence>
<dbReference type="Proteomes" id="UP000295662">
    <property type="component" value="Unassembled WGS sequence"/>
</dbReference>
<dbReference type="InterPro" id="IPR000089">
    <property type="entry name" value="Biotin_lipoyl"/>
</dbReference>
<dbReference type="GO" id="GO:0009249">
    <property type="term" value="P:protein lipoylation"/>
    <property type="evidence" value="ECO:0007669"/>
    <property type="project" value="TreeGrafter"/>
</dbReference>
<dbReference type="HAMAP" id="MF_00272">
    <property type="entry name" value="GcvH"/>
    <property type="match status" value="1"/>
</dbReference>
<proteinExistence type="inferred from homology"/>
<evidence type="ECO:0000256" key="3">
    <source>
        <dbReference type="HAMAP-Rule" id="MF_00272"/>
    </source>
</evidence>
<reference evidence="6 7" key="1">
    <citation type="submission" date="2019-03" db="EMBL/GenBank/DDBJ databases">
        <title>Genomic Encyclopedia of Archaeal and Bacterial Type Strains, Phase II (KMG-II): from individual species to whole genera.</title>
        <authorList>
            <person name="Goeker M."/>
        </authorList>
    </citation>
    <scope>NUCLEOTIDE SEQUENCE [LARGE SCALE GENOMIC DNA]</scope>
    <source>
        <strain evidence="6 7">ATCC 25309</strain>
    </source>
</reference>
<dbReference type="GO" id="GO:0019464">
    <property type="term" value="P:glycine decarboxylation via glycine cleavage system"/>
    <property type="evidence" value="ECO:0007669"/>
    <property type="project" value="UniProtKB-UniRule"/>
</dbReference>
<feature type="modified residue" description="N6-lipoyllysine" evidence="3 4">
    <location>
        <position position="63"/>
    </location>
</feature>
<comment type="similarity">
    <text evidence="1 3">Belongs to the GcvH family.</text>
</comment>
<dbReference type="InterPro" id="IPR017453">
    <property type="entry name" value="GCV_H_sub"/>
</dbReference>
<name>A0A4R7S1W0_9BACT</name>
<protein>
    <recommendedName>
        <fullName evidence="3">Glycine cleavage system H protein</fullName>
    </recommendedName>
</protein>
<dbReference type="NCBIfam" id="NF002270">
    <property type="entry name" value="PRK01202.1"/>
    <property type="match status" value="1"/>
</dbReference>
<dbReference type="CDD" id="cd06848">
    <property type="entry name" value="GCS_H"/>
    <property type="match status" value="1"/>
</dbReference>
<dbReference type="SUPFAM" id="SSF51230">
    <property type="entry name" value="Single hybrid motif"/>
    <property type="match status" value="1"/>
</dbReference>
<dbReference type="Pfam" id="PF01597">
    <property type="entry name" value="GCV_H"/>
    <property type="match status" value="1"/>
</dbReference>
<dbReference type="PROSITE" id="PS50968">
    <property type="entry name" value="BIOTINYL_LIPOYL"/>
    <property type="match status" value="1"/>
</dbReference>